<gene>
    <name evidence="2" type="ORF">CEXT_469961</name>
</gene>
<sequence length="94" mass="10499">MPYVVLTNAVRIGLRSLAARIPHVWPPDRNQGRAGSGRITSTYPIFETKQKRNPPTMKNSTGVEGRGKFSIGRNMAALVRLRERLRQAVVRGCL</sequence>
<dbReference type="AlphaFoldDB" id="A0AAV4XZ66"/>
<evidence type="ECO:0000313" key="3">
    <source>
        <dbReference type="Proteomes" id="UP001054945"/>
    </source>
</evidence>
<accession>A0AAV4XZ66</accession>
<reference evidence="2 3" key="1">
    <citation type="submission" date="2021-06" db="EMBL/GenBank/DDBJ databases">
        <title>Caerostris extrusa draft genome.</title>
        <authorList>
            <person name="Kono N."/>
            <person name="Arakawa K."/>
        </authorList>
    </citation>
    <scope>NUCLEOTIDE SEQUENCE [LARGE SCALE GENOMIC DNA]</scope>
</reference>
<evidence type="ECO:0000256" key="1">
    <source>
        <dbReference type="SAM" id="MobiDB-lite"/>
    </source>
</evidence>
<organism evidence="2 3">
    <name type="scientific">Caerostris extrusa</name>
    <name type="common">Bark spider</name>
    <name type="synonym">Caerostris bankana</name>
    <dbReference type="NCBI Taxonomy" id="172846"/>
    <lineage>
        <taxon>Eukaryota</taxon>
        <taxon>Metazoa</taxon>
        <taxon>Ecdysozoa</taxon>
        <taxon>Arthropoda</taxon>
        <taxon>Chelicerata</taxon>
        <taxon>Arachnida</taxon>
        <taxon>Araneae</taxon>
        <taxon>Araneomorphae</taxon>
        <taxon>Entelegynae</taxon>
        <taxon>Araneoidea</taxon>
        <taxon>Araneidae</taxon>
        <taxon>Caerostris</taxon>
    </lineage>
</organism>
<evidence type="ECO:0000313" key="2">
    <source>
        <dbReference type="EMBL" id="GIY99593.1"/>
    </source>
</evidence>
<dbReference type="EMBL" id="BPLR01018437">
    <property type="protein sequence ID" value="GIY99593.1"/>
    <property type="molecule type" value="Genomic_DNA"/>
</dbReference>
<dbReference type="Proteomes" id="UP001054945">
    <property type="component" value="Unassembled WGS sequence"/>
</dbReference>
<name>A0AAV4XZ66_CAEEX</name>
<proteinExistence type="predicted"/>
<protein>
    <submittedName>
        <fullName evidence="2">Uncharacterized protein</fullName>
    </submittedName>
</protein>
<keyword evidence="3" id="KW-1185">Reference proteome</keyword>
<feature type="region of interest" description="Disordered" evidence="1">
    <location>
        <begin position="25"/>
        <end position="66"/>
    </location>
</feature>
<comment type="caution">
    <text evidence="2">The sequence shown here is derived from an EMBL/GenBank/DDBJ whole genome shotgun (WGS) entry which is preliminary data.</text>
</comment>